<proteinExistence type="predicted"/>
<organism evidence="1 2">
    <name type="scientific">Priestia koreensis</name>
    <dbReference type="NCBI Taxonomy" id="284581"/>
    <lineage>
        <taxon>Bacteria</taxon>
        <taxon>Bacillati</taxon>
        <taxon>Bacillota</taxon>
        <taxon>Bacilli</taxon>
        <taxon>Bacillales</taxon>
        <taxon>Bacillaceae</taxon>
        <taxon>Priestia</taxon>
    </lineage>
</organism>
<dbReference type="InterPro" id="IPR022551">
    <property type="entry name" value="BrxC"/>
</dbReference>
<evidence type="ECO:0008006" key="3">
    <source>
        <dbReference type="Google" id="ProtNLM"/>
    </source>
</evidence>
<dbReference type="PATRIC" id="fig|284581.3.peg.3602"/>
<comment type="caution">
    <text evidence="1">The sequence shown here is derived from an EMBL/GenBank/DDBJ whole genome shotgun (WGS) entry which is preliminary data.</text>
</comment>
<dbReference type="InterPro" id="IPR036249">
    <property type="entry name" value="Thioredoxin-like_sf"/>
</dbReference>
<reference evidence="2" key="1">
    <citation type="submission" date="2015-08" db="EMBL/GenBank/DDBJ databases">
        <title>Fjat-14210 dsm16467.</title>
        <authorList>
            <person name="Liu B."/>
            <person name="Wang J."/>
            <person name="Zhu Y."/>
            <person name="Liu G."/>
            <person name="Chen Q."/>
            <person name="Chen Z."/>
            <person name="Lan J."/>
            <person name="Che J."/>
            <person name="Ge C."/>
            <person name="Shi H."/>
            <person name="Pan Z."/>
            <person name="Liu X."/>
        </authorList>
    </citation>
    <scope>NUCLEOTIDE SEQUENCE [LARGE SCALE GENOMIC DNA]</scope>
    <source>
        <strain evidence="2">DSM 16467</strain>
    </source>
</reference>
<keyword evidence="2" id="KW-1185">Reference proteome</keyword>
<name>A0A0M0L6Z9_9BACI</name>
<dbReference type="STRING" id="284581.AMD01_07760"/>
<dbReference type="OrthoDB" id="677051at2"/>
<sequence length="107" mass="12286">MHKISTVEEFEEILQKGKQFAFLKHSTTCPISAHAYEEYTAFAHEHEEVPTYYLHVQEARPLSAHIAETFNIKHESPQVFVFENGEPKWNASHSNITSGALTEQTQK</sequence>
<dbReference type="SUPFAM" id="SSF52833">
    <property type="entry name" value="Thioredoxin-like"/>
    <property type="match status" value="1"/>
</dbReference>
<protein>
    <recommendedName>
        <fullName evidence="3">Bacillithiol system protein YtxJ</fullName>
    </recommendedName>
</protein>
<dbReference type="AlphaFoldDB" id="A0A0M0L6Z9"/>
<dbReference type="Proteomes" id="UP000037558">
    <property type="component" value="Unassembled WGS sequence"/>
</dbReference>
<dbReference type="RefSeq" id="WP_053400817.1">
    <property type="nucleotide sequence ID" value="NZ_LILC01000011.1"/>
</dbReference>
<dbReference type="EMBL" id="LILC01000011">
    <property type="protein sequence ID" value="KOO46809.1"/>
    <property type="molecule type" value="Genomic_DNA"/>
</dbReference>
<evidence type="ECO:0000313" key="1">
    <source>
        <dbReference type="EMBL" id="KOO46809.1"/>
    </source>
</evidence>
<accession>A0A0M0L6Z9</accession>
<gene>
    <name evidence="1" type="ORF">AMD01_07760</name>
</gene>
<evidence type="ECO:0000313" key="2">
    <source>
        <dbReference type="Proteomes" id="UP000037558"/>
    </source>
</evidence>
<dbReference type="Gene3D" id="3.40.30.10">
    <property type="entry name" value="Glutaredoxin"/>
    <property type="match status" value="1"/>
</dbReference>
<dbReference type="NCBIfam" id="TIGR04019">
    <property type="entry name" value="B_thiol_YtxJ"/>
    <property type="match status" value="1"/>
</dbReference>
<dbReference type="Pfam" id="PF11009">
    <property type="entry name" value="BrxC"/>
    <property type="match status" value="1"/>
</dbReference>